<feature type="compositionally biased region" description="Polar residues" evidence="1">
    <location>
        <begin position="127"/>
        <end position="136"/>
    </location>
</feature>
<feature type="region of interest" description="Disordered" evidence="1">
    <location>
        <begin position="118"/>
        <end position="137"/>
    </location>
</feature>
<organism evidence="2 3">
    <name type="scientific">Stylonychia lemnae</name>
    <name type="common">Ciliate</name>
    <dbReference type="NCBI Taxonomy" id="5949"/>
    <lineage>
        <taxon>Eukaryota</taxon>
        <taxon>Sar</taxon>
        <taxon>Alveolata</taxon>
        <taxon>Ciliophora</taxon>
        <taxon>Intramacronucleata</taxon>
        <taxon>Spirotrichea</taxon>
        <taxon>Stichotrichia</taxon>
        <taxon>Sporadotrichida</taxon>
        <taxon>Oxytrichidae</taxon>
        <taxon>Stylonychinae</taxon>
        <taxon>Stylonychia</taxon>
    </lineage>
</organism>
<proteinExistence type="predicted"/>
<evidence type="ECO:0000313" key="2">
    <source>
        <dbReference type="EMBL" id="CDW86233.1"/>
    </source>
</evidence>
<gene>
    <name evidence="2" type="primary">Contig727.g802</name>
    <name evidence="2" type="ORF">STYLEM_15325</name>
</gene>
<feature type="compositionally biased region" description="Polar residues" evidence="1">
    <location>
        <begin position="88"/>
        <end position="102"/>
    </location>
</feature>
<evidence type="ECO:0000256" key="1">
    <source>
        <dbReference type="SAM" id="MobiDB-lite"/>
    </source>
</evidence>
<dbReference type="AlphaFoldDB" id="A0A078AZJ8"/>
<dbReference type="Proteomes" id="UP000039865">
    <property type="component" value="Unassembled WGS sequence"/>
</dbReference>
<sequence>MIKRQLGGMLQEYLDYQSSQIADIPPANSQNKNNQKKNKQYMQDYKKALIIDENLQKFDLIGVNDDTLDSQFMASIPLQEDHFQLLNSENTPQVQRASSSTYYDPKKRQQKSSIILKDESIKHQKETPNSQQNTARNGFISRTKLNYGTQFSSNTNNNHHHQQQKYQPPNQSKQNINSYQHYQAMKITTTYAGVKQTYQMKLANQPKYHMRQQPKFVQTRPFLQQQKNSSQHNLHSNQQYIDYGRVQNLNSNNYNNGHQRSQKSQTYGLNSNFSGGQNQNHINKYYNQQQTFQQQFMEQQQQNMYNRDQIGSRQFSEQQNLEDPLILSNSIYSQDNNNNYHNQYLISSAQNSHNYHSNAVKPPKQGQFLSENNKKRLIHKIQIQQDFDLKPQNLVLSLSGNKQSAMQIRANKITLSPERKYHNFSTTNNKQMNLPQIQKTTNTYANNKISAPKQPMSELKAPVTRNHMRSANNSNKFVQLPNIIK</sequence>
<feature type="region of interest" description="Disordered" evidence="1">
    <location>
        <begin position="148"/>
        <end position="174"/>
    </location>
</feature>
<dbReference type="InParanoid" id="A0A078AZJ8"/>
<reference evidence="2 3" key="1">
    <citation type="submission" date="2014-06" db="EMBL/GenBank/DDBJ databases">
        <authorList>
            <person name="Swart Estienne"/>
        </authorList>
    </citation>
    <scope>NUCLEOTIDE SEQUENCE [LARGE SCALE GENOMIC DNA]</scope>
    <source>
        <strain evidence="2 3">130c</strain>
    </source>
</reference>
<feature type="compositionally biased region" description="Low complexity" evidence="1">
    <location>
        <begin position="164"/>
        <end position="174"/>
    </location>
</feature>
<name>A0A078AZJ8_STYLE</name>
<accession>A0A078AZJ8</accession>
<dbReference type="EMBL" id="CCKQ01014470">
    <property type="protein sequence ID" value="CDW86233.1"/>
    <property type="molecule type" value="Genomic_DNA"/>
</dbReference>
<keyword evidence="3" id="KW-1185">Reference proteome</keyword>
<protein>
    <submittedName>
        <fullName evidence="2">Uncharacterized protein</fullName>
    </submittedName>
</protein>
<feature type="region of interest" description="Disordered" evidence="1">
    <location>
        <begin position="88"/>
        <end position="112"/>
    </location>
</feature>
<evidence type="ECO:0000313" key="3">
    <source>
        <dbReference type="Proteomes" id="UP000039865"/>
    </source>
</evidence>